<evidence type="ECO:0000256" key="3">
    <source>
        <dbReference type="ARBA" id="ARBA00022692"/>
    </source>
</evidence>
<dbReference type="PANTHER" id="PTHR40043:SF1">
    <property type="entry name" value="UPF0719 INNER MEMBRANE PROTEIN YJFL"/>
    <property type="match status" value="1"/>
</dbReference>
<evidence type="ECO:0000256" key="2">
    <source>
        <dbReference type="ARBA" id="ARBA00022475"/>
    </source>
</evidence>
<keyword evidence="2" id="KW-1003">Cell membrane</keyword>
<dbReference type="PANTHER" id="PTHR40043">
    <property type="entry name" value="UPF0719 INNER MEMBRANE PROTEIN YJFL"/>
    <property type="match status" value="1"/>
</dbReference>
<dbReference type="Pfam" id="PF03994">
    <property type="entry name" value="DUF350"/>
    <property type="match status" value="1"/>
</dbReference>
<evidence type="ECO:0000256" key="1">
    <source>
        <dbReference type="ARBA" id="ARBA00004651"/>
    </source>
</evidence>
<dbReference type="InterPro" id="IPR007140">
    <property type="entry name" value="DUF350"/>
</dbReference>
<feature type="transmembrane region" description="Helical" evidence="6">
    <location>
        <begin position="51"/>
        <end position="74"/>
    </location>
</feature>
<evidence type="ECO:0000313" key="7">
    <source>
        <dbReference type="EMBL" id="SVA37333.1"/>
    </source>
</evidence>
<keyword evidence="3 6" id="KW-0812">Transmembrane</keyword>
<keyword evidence="5 6" id="KW-0472">Membrane</keyword>
<evidence type="ECO:0000256" key="4">
    <source>
        <dbReference type="ARBA" id="ARBA00022989"/>
    </source>
</evidence>
<evidence type="ECO:0008006" key="8">
    <source>
        <dbReference type="Google" id="ProtNLM"/>
    </source>
</evidence>
<protein>
    <recommendedName>
        <fullName evidence="8">DUF350 domain-containing protein</fullName>
    </recommendedName>
</protein>
<keyword evidence="4 6" id="KW-1133">Transmembrane helix</keyword>
<reference evidence="7" key="1">
    <citation type="submission" date="2018-05" db="EMBL/GenBank/DDBJ databases">
        <authorList>
            <person name="Lanie J.A."/>
            <person name="Ng W.-L."/>
            <person name="Kazmierczak K.M."/>
            <person name="Andrzejewski T.M."/>
            <person name="Davidsen T.M."/>
            <person name="Wayne K.J."/>
            <person name="Tettelin H."/>
            <person name="Glass J.I."/>
            <person name="Rusch D."/>
            <person name="Podicherti R."/>
            <person name="Tsui H.-C.T."/>
            <person name="Winkler M.E."/>
        </authorList>
    </citation>
    <scope>NUCLEOTIDE SEQUENCE</scope>
</reference>
<organism evidence="7">
    <name type="scientific">marine metagenome</name>
    <dbReference type="NCBI Taxonomy" id="408172"/>
    <lineage>
        <taxon>unclassified sequences</taxon>
        <taxon>metagenomes</taxon>
        <taxon>ecological metagenomes</taxon>
    </lineage>
</organism>
<proteinExistence type="predicted"/>
<feature type="transmembrane region" description="Helical" evidence="6">
    <location>
        <begin position="12"/>
        <end position="39"/>
    </location>
</feature>
<sequence>MDVVIQSFLSGIPVLLLHFSLTLVMLGCGAVIYVFVTPYDDIALIKDGNSAAALSLSGALIGLGIPLSVAMAGSVNAFDILIYGAVSIILQLVAYRITDLVLKGLPQRIEDGEMSAAITMFGIKISISLINAAAVSV</sequence>
<name>A0A381VD74_9ZZZZ</name>
<evidence type="ECO:0000256" key="5">
    <source>
        <dbReference type="ARBA" id="ARBA00023136"/>
    </source>
</evidence>
<evidence type="ECO:0000256" key="6">
    <source>
        <dbReference type="SAM" id="Phobius"/>
    </source>
</evidence>
<feature type="transmembrane region" description="Helical" evidence="6">
    <location>
        <begin position="114"/>
        <end position="134"/>
    </location>
</feature>
<feature type="transmembrane region" description="Helical" evidence="6">
    <location>
        <begin position="80"/>
        <end position="102"/>
    </location>
</feature>
<comment type="subcellular location">
    <subcellularLocation>
        <location evidence="1">Cell membrane</location>
        <topology evidence="1">Multi-pass membrane protein</topology>
    </subcellularLocation>
</comment>
<dbReference type="GO" id="GO:0005886">
    <property type="term" value="C:plasma membrane"/>
    <property type="evidence" value="ECO:0007669"/>
    <property type="project" value="UniProtKB-SubCell"/>
</dbReference>
<accession>A0A381VD74</accession>
<gene>
    <name evidence="7" type="ORF">METZ01_LOCUS90187</name>
</gene>
<dbReference type="AlphaFoldDB" id="A0A381VD74"/>
<dbReference type="EMBL" id="UINC01008288">
    <property type="protein sequence ID" value="SVA37333.1"/>
    <property type="molecule type" value="Genomic_DNA"/>
</dbReference>